<feature type="compositionally biased region" description="Pro residues" evidence="1">
    <location>
        <begin position="1"/>
        <end position="11"/>
    </location>
</feature>
<evidence type="ECO:0000256" key="1">
    <source>
        <dbReference type="SAM" id="MobiDB-lite"/>
    </source>
</evidence>
<accession>A0ABU6ZC43</accession>
<evidence type="ECO:0000313" key="2">
    <source>
        <dbReference type="EMBL" id="MED6219118.1"/>
    </source>
</evidence>
<sequence length="72" mass="7808">MSPPRGTPTSPPGVKNGSKEGLCDRIPRVLIWNYQLLCFSLFPCGKWEALSLDHTAPILVSANVVLSSVTKI</sequence>
<name>A0ABU6ZC43_9FABA</name>
<protein>
    <submittedName>
        <fullName evidence="2">Uncharacterized protein</fullName>
    </submittedName>
</protein>
<comment type="caution">
    <text evidence="2">The sequence shown here is derived from an EMBL/GenBank/DDBJ whole genome shotgun (WGS) entry which is preliminary data.</text>
</comment>
<dbReference type="EMBL" id="JASCZI010272007">
    <property type="protein sequence ID" value="MED6219118.1"/>
    <property type="molecule type" value="Genomic_DNA"/>
</dbReference>
<keyword evidence="3" id="KW-1185">Reference proteome</keyword>
<proteinExistence type="predicted"/>
<feature type="region of interest" description="Disordered" evidence="1">
    <location>
        <begin position="1"/>
        <end position="21"/>
    </location>
</feature>
<dbReference type="Proteomes" id="UP001341840">
    <property type="component" value="Unassembled WGS sequence"/>
</dbReference>
<evidence type="ECO:0000313" key="3">
    <source>
        <dbReference type="Proteomes" id="UP001341840"/>
    </source>
</evidence>
<reference evidence="2 3" key="1">
    <citation type="journal article" date="2023" name="Plants (Basel)">
        <title>Bridging the Gap: Combining Genomics and Transcriptomics Approaches to Understand Stylosanthes scabra, an Orphan Legume from the Brazilian Caatinga.</title>
        <authorList>
            <person name="Ferreira-Neto J.R.C."/>
            <person name="da Silva M.D."/>
            <person name="Binneck E."/>
            <person name="de Melo N.F."/>
            <person name="da Silva R.H."/>
            <person name="de Melo A.L.T.M."/>
            <person name="Pandolfi V."/>
            <person name="Bustamante F.O."/>
            <person name="Brasileiro-Vidal A.C."/>
            <person name="Benko-Iseppon A.M."/>
        </authorList>
    </citation>
    <scope>NUCLEOTIDE SEQUENCE [LARGE SCALE GENOMIC DNA]</scope>
    <source>
        <tissue evidence="2">Leaves</tissue>
    </source>
</reference>
<organism evidence="2 3">
    <name type="scientific">Stylosanthes scabra</name>
    <dbReference type="NCBI Taxonomy" id="79078"/>
    <lineage>
        <taxon>Eukaryota</taxon>
        <taxon>Viridiplantae</taxon>
        <taxon>Streptophyta</taxon>
        <taxon>Embryophyta</taxon>
        <taxon>Tracheophyta</taxon>
        <taxon>Spermatophyta</taxon>
        <taxon>Magnoliopsida</taxon>
        <taxon>eudicotyledons</taxon>
        <taxon>Gunneridae</taxon>
        <taxon>Pentapetalae</taxon>
        <taxon>rosids</taxon>
        <taxon>fabids</taxon>
        <taxon>Fabales</taxon>
        <taxon>Fabaceae</taxon>
        <taxon>Papilionoideae</taxon>
        <taxon>50 kb inversion clade</taxon>
        <taxon>dalbergioids sensu lato</taxon>
        <taxon>Dalbergieae</taxon>
        <taxon>Pterocarpus clade</taxon>
        <taxon>Stylosanthes</taxon>
    </lineage>
</organism>
<gene>
    <name evidence="2" type="ORF">PIB30_032959</name>
</gene>